<dbReference type="EMBL" id="QMEV01000016">
    <property type="protein sequence ID" value="RAV12088.1"/>
    <property type="molecule type" value="Genomic_DNA"/>
</dbReference>
<dbReference type="Pfam" id="PF01636">
    <property type="entry name" value="APH"/>
    <property type="match status" value="1"/>
</dbReference>
<evidence type="ECO:0000313" key="2">
    <source>
        <dbReference type="EMBL" id="RAV12088.1"/>
    </source>
</evidence>
<evidence type="ECO:0000313" key="3">
    <source>
        <dbReference type="Proteomes" id="UP000250915"/>
    </source>
</evidence>
<comment type="caution">
    <text evidence="2">The sequence shown here is derived from an EMBL/GenBank/DDBJ whole genome shotgun (WGS) entry which is preliminary data.</text>
</comment>
<dbReference type="SUPFAM" id="SSF56112">
    <property type="entry name" value="Protein kinase-like (PK-like)"/>
    <property type="match status" value="1"/>
</dbReference>
<proteinExistence type="predicted"/>
<protein>
    <submittedName>
        <fullName evidence="2">Phosphotransferase</fullName>
    </submittedName>
</protein>
<sequence>MDMKTPVGQAFSILGLAAHLGLGAGRVATDAVVGGRFGLPRTVEDIDPAVLSRVMGTTVRSIRVLSRDSGTSSRGRLVLTGRDVPHSVFVKVAAQTAATRLIGELGRLGHTEVRFYRELAPQVIGVPYCYGTAFDPWTGRYLLVLEDLPAESCEFPDTLHPLSADQASLIVELLAELHAVFLGRLPRGGHGPMSWLYTPSGDVTSLLTGSLMHTSIKRLAERTTIPVDKGTFIADNYRAVAALIDTPPHTVMHGDAHPGNMYFLGGKAGLLDWQAVRRGHPSRELAYTLITSLTPEDRQASQRDLVDHYRRALMAAGGPELDRDDLWLRFRQAALYAYVAPLITAGMGGMQAEDIIMEGLRRGVAALDDLETVAALKGSL</sequence>
<feature type="domain" description="CHK kinase-like" evidence="1">
    <location>
        <begin position="143"/>
        <end position="319"/>
    </location>
</feature>
<evidence type="ECO:0000259" key="1">
    <source>
        <dbReference type="SMART" id="SM00587"/>
    </source>
</evidence>
<dbReference type="InterPro" id="IPR011009">
    <property type="entry name" value="Kinase-like_dom_sf"/>
</dbReference>
<dbReference type="PANTHER" id="PTHR11012">
    <property type="entry name" value="PROTEIN KINASE-LIKE DOMAIN-CONTAINING"/>
    <property type="match status" value="1"/>
</dbReference>
<gene>
    <name evidence="2" type="ORF">DQP57_10445</name>
</gene>
<name>A0A329LXB9_9MYCO</name>
<dbReference type="InterPro" id="IPR015897">
    <property type="entry name" value="CHK_kinase-like"/>
</dbReference>
<dbReference type="PANTHER" id="PTHR11012:SF30">
    <property type="entry name" value="PROTEIN KINASE-LIKE DOMAIN-CONTAINING"/>
    <property type="match status" value="1"/>
</dbReference>
<dbReference type="InterPro" id="IPR002575">
    <property type="entry name" value="Aminoglycoside_PTrfase"/>
</dbReference>
<organism evidence="2 3">
    <name type="scientific">Mycobacterium colombiense</name>
    <dbReference type="NCBI Taxonomy" id="339268"/>
    <lineage>
        <taxon>Bacteria</taxon>
        <taxon>Bacillati</taxon>
        <taxon>Actinomycetota</taxon>
        <taxon>Actinomycetes</taxon>
        <taxon>Mycobacteriales</taxon>
        <taxon>Mycobacteriaceae</taxon>
        <taxon>Mycobacterium</taxon>
        <taxon>Mycobacterium avium complex (MAC)</taxon>
    </lineage>
</organism>
<accession>A0A329LXB9</accession>
<dbReference type="Proteomes" id="UP000250915">
    <property type="component" value="Unassembled WGS sequence"/>
</dbReference>
<reference evidence="2 3" key="1">
    <citation type="submission" date="2018-06" db="EMBL/GenBank/DDBJ databases">
        <title>NTM in soil in Japan.</title>
        <authorList>
            <person name="Ohya K."/>
        </authorList>
    </citation>
    <scope>NUCLEOTIDE SEQUENCE [LARGE SCALE GENOMIC DNA]</scope>
    <source>
        <strain evidence="2 3">GF28</strain>
    </source>
</reference>
<dbReference type="AlphaFoldDB" id="A0A329LXB9"/>
<dbReference type="OrthoDB" id="141068at2"/>
<dbReference type="Gene3D" id="3.90.1200.10">
    <property type="match status" value="1"/>
</dbReference>
<dbReference type="SMART" id="SM00587">
    <property type="entry name" value="CHK"/>
    <property type="match status" value="1"/>
</dbReference>